<evidence type="ECO:0000313" key="2">
    <source>
        <dbReference type="EMBL" id="KAF5926190.1"/>
    </source>
</evidence>
<organism evidence="2 3">
    <name type="scientific">Diceros bicornis minor</name>
    <name type="common">South-central black rhinoceros</name>
    <dbReference type="NCBI Taxonomy" id="77932"/>
    <lineage>
        <taxon>Eukaryota</taxon>
        <taxon>Metazoa</taxon>
        <taxon>Chordata</taxon>
        <taxon>Craniata</taxon>
        <taxon>Vertebrata</taxon>
        <taxon>Euteleostomi</taxon>
        <taxon>Mammalia</taxon>
        <taxon>Eutheria</taxon>
        <taxon>Laurasiatheria</taxon>
        <taxon>Perissodactyla</taxon>
        <taxon>Rhinocerotidae</taxon>
        <taxon>Diceros</taxon>
    </lineage>
</organism>
<evidence type="ECO:0000256" key="1">
    <source>
        <dbReference type="SAM" id="MobiDB-lite"/>
    </source>
</evidence>
<dbReference type="InterPro" id="IPR041537">
    <property type="entry name" value="DUF5547"/>
</dbReference>
<accession>A0A7J7FDW7</accession>
<dbReference type="EMBL" id="JACDTQ010000773">
    <property type="protein sequence ID" value="KAF5926190.1"/>
    <property type="molecule type" value="Genomic_DNA"/>
</dbReference>
<comment type="caution">
    <text evidence="2">The sequence shown here is derived from an EMBL/GenBank/DDBJ whole genome shotgun (WGS) entry which is preliminary data.</text>
</comment>
<reference evidence="2 3" key="1">
    <citation type="journal article" date="2020" name="Mol. Biol. Evol.">
        <title>Interspecific Gene Flow and the Evolution of Specialization in Black and White Rhinoceros.</title>
        <authorList>
            <person name="Moodley Y."/>
            <person name="Westbury M.V."/>
            <person name="Russo I.M."/>
            <person name="Gopalakrishnan S."/>
            <person name="Rakotoarivelo A."/>
            <person name="Olsen R.A."/>
            <person name="Prost S."/>
            <person name="Tunstall T."/>
            <person name="Ryder O.A."/>
            <person name="Dalen L."/>
            <person name="Bruford M.W."/>
        </authorList>
    </citation>
    <scope>NUCLEOTIDE SEQUENCE [LARGE SCALE GENOMIC DNA]</scope>
    <source>
        <strain evidence="2">SBR-YM</strain>
        <tissue evidence="2">Skin</tissue>
    </source>
</reference>
<dbReference type="Pfam" id="PF17701">
    <property type="entry name" value="DUF5547"/>
    <property type="match status" value="1"/>
</dbReference>
<dbReference type="AlphaFoldDB" id="A0A7J7FDW7"/>
<name>A0A7J7FDW7_DICBM</name>
<proteinExistence type="predicted"/>
<feature type="compositionally biased region" description="Basic residues" evidence="1">
    <location>
        <begin position="231"/>
        <end position="241"/>
    </location>
</feature>
<dbReference type="Proteomes" id="UP000551758">
    <property type="component" value="Unassembled WGS sequence"/>
</dbReference>
<sequence>MHSRFPLEWQSECQAQKTPNRLVHPHVLKIPEKLSNQVEETFPLLKEVPVNCIYSAVPMGFSLSKSATQVSAMRMDSKVDDHLMQVAEKSKLEPVTQLFQNTKKIRLEDTNQENFTRSKETGTGSLSEKALGSVHGQRAAPPPPGASGAPASRGGAGGGRGGAGRVRSLRVGVAGVVLPGQPARGRKRQVSEVGSGAPGLCGPGRAAWMPGRAHGPSGAACAPDAGSGRGLGRRGRARRAHGAAVSGQLSGGPGSTLRNGLSPTQGGTKLKRAGGQLCARPRRAKKAT</sequence>
<gene>
    <name evidence="2" type="ORF">HPG69_011316</name>
</gene>
<feature type="region of interest" description="Disordered" evidence="1">
    <location>
        <begin position="219"/>
        <end position="288"/>
    </location>
</feature>
<feature type="compositionally biased region" description="Polar residues" evidence="1">
    <location>
        <begin position="256"/>
        <end position="267"/>
    </location>
</feature>
<keyword evidence="3" id="KW-1185">Reference proteome</keyword>
<evidence type="ECO:0000313" key="3">
    <source>
        <dbReference type="Proteomes" id="UP000551758"/>
    </source>
</evidence>
<feature type="region of interest" description="Disordered" evidence="1">
    <location>
        <begin position="109"/>
        <end position="165"/>
    </location>
</feature>
<protein>
    <submittedName>
        <fullName evidence="2">Uncharacterized protein</fullName>
    </submittedName>
</protein>
<feature type="compositionally biased region" description="Gly residues" evidence="1">
    <location>
        <begin position="154"/>
        <end position="164"/>
    </location>
</feature>